<evidence type="ECO:0000313" key="1">
    <source>
        <dbReference type="EMBL" id="MCC2033600.1"/>
    </source>
</evidence>
<comment type="caution">
    <text evidence="1">The sequence shown here is derived from an EMBL/GenBank/DDBJ whole genome shotgun (WGS) entry which is preliminary data.</text>
</comment>
<dbReference type="AlphaFoldDB" id="A0A9X1S538"/>
<protein>
    <submittedName>
        <fullName evidence="1">Uncharacterized protein</fullName>
    </submittedName>
</protein>
<dbReference type="Proteomes" id="UP001139354">
    <property type="component" value="Unassembled WGS sequence"/>
</dbReference>
<sequence>MAISLRDELAGTGPTPTPFRILCPPGWRRVAPEALSTELTEVAAERLKSLGRPDLLLQLRSLAAMQHRSMLRANVLEAYLPPLVDGNAIPAVLTVSSFVLPAGADWGGALNRLAKGAPIAIADFAETAMWVWTREERFEDAEQPVVHSRARHFVVPVPEGERPTRALHFVFTVLDPGSQSERDADAATDASLTELLLDAADLILSTMRWLPPKA</sequence>
<reference evidence="1" key="1">
    <citation type="submission" date="2021-04" db="EMBL/GenBank/DDBJ databases">
        <title>Microbacterium tenobrionis sp. nov. and Microbacterium allomyrinae sp. nov., isolated from larvae of Tenobrio molitor and Allomyrina dichotoma, respectively.</title>
        <authorList>
            <person name="Lee S.D."/>
        </authorList>
    </citation>
    <scope>NUCLEOTIDE SEQUENCE</scope>
    <source>
        <strain evidence="1">BWT-G7</strain>
    </source>
</reference>
<accession>A0A9X1S538</accession>
<proteinExistence type="predicted"/>
<organism evidence="1 2">
    <name type="scientific">Microbacterium allomyrinae</name>
    <dbReference type="NCBI Taxonomy" id="2830666"/>
    <lineage>
        <taxon>Bacteria</taxon>
        <taxon>Bacillati</taxon>
        <taxon>Actinomycetota</taxon>
        <taxon>Actinomycetes</taxon>
        <taxon>Micrococcales</taxon>
        <taxon>Microbacteriaceae</taxon>
        <taxon>Microbacterium</taxon>
    </lineage>
</organism>
<keyword evidence="2" id="KW-1185">Reference proteome</keyword>
<name>A0A9X1S538_9MICO</name>
<gene>
    <name evidence="1" type="ORF">KEC57_15535</name>
</gene>
<evidence type="ECO:0000313" key="2">
    <source>
        <dbReference type="Proteomes" id="UP001139354"/>
    </source>
</evidence>
<dbReference type="RefSeq" id="WP_229385604.1">
    <property type="nucleotide sequence ID" value="NZ_JAGTTN010000006.1"/>
</dbReference>
<dbReference type="EMBL" id="JAGTTN010000006">
    <property type="protein sequence ID" value="MCC2033600.1"/>
    <property type="molecule type" value="Genomic_DNA"/>
</dbReference>